<evidence type="ECO:0000313" key="1">
    <source>
        <dbReference type="EMBL" id="CAD7404961.1"/>
    </source>
</evidence>
<proteinExistence type="predicted"/>
<organism evidence="1">
    <name type="scientific">Timema poppense</name>
    <name type="common">Walking stick</name>
    <dbReference type="NCBI Taxonomy" id="170557"/>
    <lineage>
        <taxon>Eukaryota</taxon>
        <taxon>Metazoa</taxon>
        <taxon>Ecdysozoa</taxon>
        <taxon>Arthropoda</taxon>
        <taxon>Hexapoda</taxon>
        <taxon>Insecta</taxon>
        <taxon>Pterygota</taxon>
        <taxon>Neoptera</taxon>
        <taxon>Polyneoptera</taxon>
        <taxon>Phasmatodea</taxon>
        <taxon>Timematodea</taxon>
        <taxon>Timematoidea</taxon>
        <taxon>Timematidae</taxon>
        <taxon>Timema</taxon>
    </lineage>
</organism>
<dbReference type="AlphaFoldDB" id="A0A7R9CYZ1"/>
<name>A0A7R9CYZ1_TIMPO</name>
<dbReference type="EMBL" id="OD002349">
    <property type="protein sequence ID" value="CAD7404961.1"/>
    <property type="molecule type" value="Genomic_DNA"/>
</dbReference>
<reference evidence="1" key="1">
    <citation type="submission" date="2020-11" db="EMBL/GenBank/DDBJ databases">
        <authorList>
            <person name="Tran Van P."/>
        </authorList>
    </citation>
    <scope>NUCLEOTIDE SEQUENCE</scope>
</reference>
<protein>
    <submittedName>
        <fullName evidence="1">Uncharacterized protein</fullName>
    </submittedName>
</protein>
<accession>A0A7R9CYZ1</accession>
<gene>
    <name evidence="1" type="ORF">TPSB3V08_LOCUS4737</name>
</gene>
<sequence>MKNIGKRRQGRPIKRWEKQITESVLVRGEEWKQLKEDKWWKDLEDGGISLQLDSWSSSPVASLVVTDSSQPTSGSQHLGREPTFAWMESGKPSQPSRSHCNFQGALDYSDTAIAFIYTSQPYSLYVFRGRKCLLPHGSTAVGYTHNRSSRILGLSTLGGKGFKLCLFCWQGGGGGCQNKAFVRQRKMGKIRGREHHQPLGLWAASGRNKDAEWLNKEEVKKPIEVLSLDSEKNRTILNLILGTLFEEVFFLDVILTWSKICVAPN</sequence>